<evidence type="ECO:0000256" key="1">
    <source>
        <dbReference type="ARBA" id="ARBA00006586"/>
    </source>
</evidence>
<keyword evidence="3" id="KW-0865">Zymogen</keyword>
<protein>
    <submittedName>
        <fullName evidence="6">Penicillin amidase</fullName>
        <ecNumber evidence="6">3.5.1.11</ecNumber>
    </submittedName>
</protein>
<dbReference type="PANTHER" id="PTHR34218">
    <property type="entry name" value="PEPTIDASE S45 PENICILLIN AMIDASE"/>
    <property type="match status" value="1"/>
</dbReference>
<dbReference type="Gene3D" id="1.10.439.10">
    <property type="entry name" value="Penicillin Amidohydrolase, domain 1"/>
    <property type="match status" value="1"/>
</dbReference>
<dbReference type="InterPro" id="IPR014395">
    <property type="entry name" value="Pen/GL7ACA/AHL_acylase"/>
</dbReference>
<keyword evidence="5" id="KW-0479">Metal-binding</keyword>
<dbReference type="Gene3D" id="2.30.120.10">
    <property type="match status" value="1"/>
</dbReference>
<gene>
    <name evidence="6" type="ORF">BJ988_003157</name>
</gene>
<dbReference type="InterPro" id="IPR002692">
    <property type="entry name" value="S45"/>
</dbReference>
<dbReference type="Gene3D" id="3.60.20.10">
    <property type="entry name" value="Glutamine Phosphoribosylpyrophosphate, subunit 1, domain 1"/>
    <property type="match status" value="1"/>
</dbReference>
<dbReference type="RefSeq" id="WP_179658823.1">
    <property type="nucleotide sequence ID" value="NZ_JACBZR010000001.1"/>
</dbReference>
<reference evidence="6 7" key="1">
    <citation type="submission" date="2020-07" db="EMBL/GenBank/DDBJ databases">
        <title>Sequencing the genomes of 1000 actinobacteria strains.</title>
        <authorList>
            <person name="Klenk H.-P."/>
        </authorList>
    </citation>
    <scope>NUCLEOTIDE SEQUENCE [LARGE SCALE GENOMIC DNA]</scope>
    <source>
        <strain evidence="6 7">DSM 26487</strain>
    </source>
</reference>
<sequence>MSSSSSGLSRDQWGIPHVRAASLTEVARLQGWATARDRTWQLEIERLRGEGRTAELLGPAGLEWDTFARRARLAEVAREAFERLDEETQGFLAAYVEGVRSGLEGATCAELDGPDGLGPAPGTWQPWTPLAVFWVQQILFGSFPSKLFGARAARVLGADAELFRTEGLSGGSNAYAVGGGRTLSGLPLVAGDPHRVFEAPNVYLQVRLACTDPDDAFDLVGMTFPGVPGVQHFAHAGQVAWGITNAMADYQDLYRVDLRSSSDVVRRSVETVLVRDQEPVEVEVLETDRGPVVLGGPDEGWGQVLRTPGHELGDLGFGALLPLLRARSVADVEAAVAHWVEPVNNWVIADVAGDVVHTVGGRVPRRDAAGEWTGWIDPLPRRTAPVDGAVVTANDRCMPEFDVLATGFAPPFRAHRIGRLLDDAGPLDAEQAVAVLADTTQTAGEQLLALVPADLRPPALAGWDGAMDGSAGAAWYAALRAEVVDRICTAPVLAPLREPSEHGSLYEPWFSLPARVAGALHVILAAETPFGLDPRELVAEAAKTVLEADREAASWPETHRFWPLHALEQFELPHTRTAPATPLPGDTDTVRCNAWIPGTTVTVRGSVARYAWDLADRDNSRWVVPLGASGSSDSPHHTDQHDAWARGGAVRVVTDWSLLTEEKTWL</sequence>
<dbReference type="Pfam" id="PF01804">
    <property type="entry name" value="Penicil_amidase"/>
    <property type="match status" value="1"/>
</dbReference>
<keyword evidence="2 6" id="KW-0378">Hydrolase</keyword>
<evidence type="ECO:0000313" key="7">
    <source>
        <dbReference type="Proteomes" id="UP000564496"/>
    </source>
</evidence>
<dbReference type="SUPFAM" id="SSF56235">
    <property type="entry name" value="N-terminal nucleophile aminohydrolases (Ntn hydrolases)"/>
    <property type="match status" value="1"/>
</dbReference>
<dbReference type="Gene3D" id="1.10.1400.10">
    <property type="match status" value="1"/>
</dbReference>
<dbReference type="AlphaFoldDB" id="A0A7Z0DMS4"/>
<comment type="similarity">
    <text evidence="1">Belongs to the peptidase S45 family.</text>
</comment>
<dbReference type="EC" id="3.5.1.11" evidence="6"/>
<organism evidence="6 7">
    <name type="scientific">Nocardioides panzhihuensis</name>
    <dbReference type="NCBI Taxonomy" id="860243"/>
    <lineage>
        <taxon>Bacteria</taxon>
        <taxon>Bacillati</taxon>
        <taxon>Actinomycetota</taxon>
        <taxon>Actinomycetes</taxon>
        <taxon>Propionibacteriales</taxon>
        <taxon>Nocardioidaceae</taxon>
        <taxon>Nocardioides</taxon>
    </lineage>
</organism>
<evidence type="ECO:0000256" key="5">
    <source>
        <dbReference type="PIRSR" id="PIRSR001227-2"/>
    </source>
</evidence>
<dbReference type="InterPro" id="IPR043146">
    <property type="entry name" value="Penicillin_amidase_N_B-knob"/>
</dbReference>
<dbReference type="EMBL" id="JACBZR010000001">
    <property type="protein sequence ID" value="NYI78509.1"/>
    <property type="molecule type" value="Genomic_DNA"/>
</dbReference>
<dbReference type="PANTHER" id="PTHR34218:SF4">
    <property type="entry name" value="ACYL-HOMOSERINE LACTONE ACYLASE QUIP"/>
    <property type="match status" value="1"/>
</dbReference>
<proteinExistence type="inferred from homology"/>
<evidence type="ECO:0000313" key="6">
    <source>
        <dbReference type="EMBL" id="NYI78509.1"/>
    </source>
</evidence>
<dbReference type="GO" id="GO:0008953">
    <property type="term" value="F:penicillin amidase activity"/>
    <property type="evidence" value="ECO:0007669"/>
    <property type="project" value="UniProtKB-EC"/>
</dbReference>
<name>A0A7Z0DMS4_9ACTN</name>
<feature type="binding site" evidence="5">
    <location>
        <position position="249"/>
    </location>
    <ligand>
        <name>Ca(2+)</name>
        <dbReference type="ChEBI" id="CHEBI:29108"/>
    </ligand>
</feature>
<keyword evidence="5" id="KW-0106">Calcium</keyword>
<comment type="caution">
    <text evidence="6">The sequence shown here is derived from an EMBL/GenBank/DDBJ whole genome shotgun (WGS) entry which is preliminary data.</text>
</comment>
<keyword evidence="7" id="KW-1185">Reference proteome</keyword>
<dbReference type="Proteomes" id="UP000564496">
    <property type="component" value="Unassembled WGS sequence"/>
</dbReference>
<dbReference type="PIRSF" id="PIRSF001227">
    <property type="entry name" value="Pen_acylase"/>
    <property type="match status" value="1"/>
</dbReference>
<feature type="binding site" evidence="5">
    <location>
        <position position="252"/>
    </location>
    <ligand>
        <name>Ca(2+)</name>
        <dbReference type="ChEBI" id="CHEBI:29108"/>
    </ligand>
</feature>
<accession>A0A7Z0DMS4</accession>
<feature type="active site" description="Nucleophile" evidence="4">
    <location>
        <position position="172"/>
    </location>
</feature>
<dbReference type="GO" id="GO:0017000">
    <property type="term" value="P:antibiotic biosynthetic process"/>
    <property type="evidence" value="ECO:0007669"/>
    <property type="project" value="InterPro"/>
</dbReference>
<dbReference type="InterPro" id="IPR043147">
    <property type="entry name" value="Penicillin_amidase_A-knob"/>
</dbReference>
<dbReference type="InterPro" id="IPR023343">
    <property type="entry name" value="Penicillin_amidase_dom1"/>
</dbReference>
<evidence type="ECO:0000256" key="3">
    <source>
        <dbReference type="ARBA" id="ARBA00023145"/>
    </source>
</evidence>
<dbReference type="InterPro" id="IPR029055">
    <property type="entry name" value="Ntn_hydrolases_N"/>
</dbReference>
<evidence type="ECO:0000256" key="2">
    <source>
        <dbReference type="ARBA" id="ARBA00022801"/>
    </source>
</evidence>
<comment type="cofactor">
    <cofactor evidence="5">
        <name>Ca(2+)</name>
        <dbReference type="ChEBI" id="CHEBI:29108"/>
    </cofactor>
    <text evidence="5">Binds 1 Ca(2+) ion per dimer.</text>
</comment>
<dbReference type="GO" id="GO:0046872">
    <property type="term" value="F:metal ion binding"/>
    <property type="evidence" value="ECO:0007669"/>
    <property type="project" value="UniProtKB-KW"/>
</dbReference>
<evidence type="ECO:0000256" key="4">
    <source>
        <dbReference type="PIRSR" id="PIRSR001227-1"/>
    </source>
</evidence>